<dbReference type="EMBL" id="OX460343">
    <property type="protein sequence ID" value="CAI9180328.1"/>
    <property type="molecule type" value="Genomic_DNA"/>
</dbReference>
<feature type="region of interest" description="Disordered" evidence="11">
    <location>
        <begin position="158"/>
        <end position="193"/>
    </location>
</feature>
<feature type="non-terminal residue" evidence="16">
    <location>
        <position position="1"/>
    </location>
</feature>
<feature type="region of interest" description="Disordered" evidence="11">
    <location>
        <begin position="98"/>
        <end position="140"/>
    </location>
</feature>
<reference evidence="16 17" key="1">
    <citation type="submission" date="2023-04" db="EMBL/GenBank/DDBJ databases">
        <authorList>
            <consortium name="ELIXIR-Norway"/>
        </authorList>
    </citation>
    <scope>NUCLEOTIDE SEQUENCE [LARGE SCALE GENOMIC DNA]</scope>
</reference>
<comment type="subcellular location">
    <subcellularLocation>
        <location evidence="1">Nucleus</location>
    </subcellularLocation>
</comment>
<evidence type="ECO:0000256" key="8">
    <source>
        <dbReference type="ARBA" id="ARBA00029667"/>
    </source>
</evidence>
<keyword evidence="17" id="KW-1185">Reference proteome</keyword>
<evidence type="ECO:0000256" key="11">
    <source>
        <dbReference type="SAM" id="MobiDB-lite"/>
    </source>
</evidence>
<dbReference type="PANTHER" id="PTHR48028">
    <property type="entry name" value="GLYCINE-RICH RNA-BINDING PROTEIN RZ1A"/>
    <property type="match status" value="1"/>
</dbReference>
<dbReference type="InterPro" id="IPR035979">
    <property type="entry name" value="RBD_domain_sf"/>
</dbReference>
<keyword evidence="3" id="KW-0507">mRNA processing</keyword>
<accession>A0ABN9A3K0</accession>
<dbReference type="PANTHER" id="PTHR48028:SF4">
    <property type="entry name" value="SC35-LIKE SPLICING FACTOR"/>
    <property type="match status" value="1"/>
</dbReference>
<organism evidence="16 17">
    <name type="scientific">Rangifer tarandus platyrhynchus</name>
    <name type="common">Svalbard reindeer</name>
    <dbReference type="NCBI Taxonomy" id="3082113"/>
    <lineage>
        <taxon>Eukaryota</taxon>
        <taxon>Metazoa</taxon>
        <taxon>Chordata</taxon>
        <taxon>Craniata</taxon>
        <taxon>Vertebrata</taxon>
        <taxon>Euteleostomi</taxon>
        <taxon>Mammalia</taxon>
        <taxon>Eutheria</taxon>
        <taxon>Laurasiatheria</taxon>
        <taxon>Artiodactyla</taxon>
        <taxon>Ruminantia</taxon>
        <taxon>Pecora</taxon>
        <taxon>Cervidae</taxon>
        <taxon>Odocoileinae</taxon>
        <taxon>Rangifer</taxon>
    </lineage>
</organism>
<keyword evidence="5" id="KW-0508">mRNA splicing</keyword>
<dbReference type="PROSITE" id="PS50102">
    <property type="entry name" value="RRM"/>
    <property type="match status" value="1"/>
</dbReference>
<dbReference type="InterPro" id="IPR000504">
    <property type="entry name" value="RRM_dom"/>
</dbReference>
<evidence type="ECO:0000256" key="1">
    <source>
        <dbReference type="ARBA" id="ARBA00004123"/>
    </source>
</evidence>
<dbReference type="SUPFAM" id="SSF54928">
    <property type="entry name" value="RNA-binding domain, RBD"/>
    <property type="match status" value="1"/>
</dbReference>
<evidence type="ECO:0000256" key="5">
    <source>
        <dbReference type="ARBA" id="ARBA00023187"/>
    </source>
</evidence>
<dbReference type="EMBL" id="OX460343">
    <property type="protein sequence ID" value="CAI9180325.1"/>
    <property type="molecule type" value="Genomic_DNA"/>
</dbReference>
<gene>
    <name evidence="13" type="ORF">MRATA1EN1_LOCUS29280</name>
    <name evidence="14" type="ORF">MRATA1EN1_LOCUS29282</name>
    <name evidence="15" type="ORF">MRATA1EN1_LOCUS29287</name>
    <name evidence="16" type="ORF">MRATA1EN1_LOCUS29290</name>
</gene>
<evidence type="ECO:0000313" key="17">
    <source>
        <dbReference type="Proteomes" id="UP001176941"/>
    </source>
</evidence>
<feature type="compositionally biased region" description="Basic residues" evidence="11">
    <location>
        <begin position="116"/>
        <end position="134"/>
    </location>
</feature>
<evidence type="ECO:0000256" key="2">
    <source>
        <dbReference type="ARBA" id="ARBA00015058"/>
    </source>
</evidence>
<evidence type="ECO:0000256" key="3">
    <source>
        <dbReference type="ARBA" id="ARBA00022664"/>
    </source>
</evidence>
<proteinExistence type="predicted"/>
<dbReference type="SMART" id="SM00360">
    <property type="entry name" value="RRM"/>
    <property type="match status" value="1"/>
</dbReference>
<sequence>MSYSRPPPNVGDLISLKVDNLTDRISRRTLRRIFERYGPVGDVYIPRDRFTLEPRGFAFVRFYDKHHAEEAMDALDGVMLDGRELWVQMARHRRLLDFHQGRRQETPPQGQERQSHSLRLRRCRRSSARSRRHVRPDLASAAQSLHLAPVTVLRHPRDQALLEVPSPRSPDLSQQPRLGLDSEAFHQEESTGP</sequence>
<dbReference type="CDD" id="cd12311">
    <property type="entry name" value="RRM_SRSF2_SRSF8"/>
    <property type="match status" value="1"/>
</dbReference>
<evidence type="ECO:0000259" key="12">
    <source>
        <dbReference type="PROSITE" id="PS50102"/>
    </source>
</evidence>
<evidence type="ECO:0000256" key="6">
    <source>
        <dbReference type="ARBA" id="ARBA00023242"/>
    </source>
</evidence>
<name>A0ABN9A3K0_RANTA</name>
<keyword evidence="6" id="KW-0539">Nucleus</keyword>
<dbReference type="InterPro" id="IPR051106">
    <property type="entry name" value="RNA-bind/splicing_reg"/>
</dbReference>
<dbReference type="Gene3D" id="3.30.70.330">
    <property type="match status" value="1"/>
</dbReference>
<evidence type="ECO:0000256" key="9">
    <source>
        <dbReference type="ARBA" id="ARBA00032663"/>
    </source>
</evidence>
<feature type="non-terminal residue" evidence="16">
    <location>
        <position position="193"/>
    </location>
</feature>
<evidence type="ECO:0000313" key="13">
    <source>
        <dbReference type="EMBL" id="CAI9180318.1"/>
    </source>
</evidence>
<evidence type="ECO:0000256" key="10">
    <source>
        <dbReference type="PROSITE-ProRule" id="PRU00176"/>
    </source>
</evidence>
<evidence type="ECO:0000313" key="16">
    <source>
        <dbReference type="EMBL" id="CAI9180328.1"/>
    </source>
</evidence>
<dbReference type="EMBL" id="OX460343">
    <property type="protein sequence ID" value="CAI9180318.1"/>
    <property type="molecule type" value="Genomic_DNA"/>
</dbReference>
<dbReference type="Proteomes" id="UP001176941">
    <property type="component" value="Chromosome X"/>
</dbReference>
<evidence type="ECO:0000256" key="7">
    <source>
        <dbReference type="ARBA" id="ARBA00029589"/>
    </source>
</evidence>
<dbReference type="InterPro" id="IPR012677">
    <property type="entry name" value="Nucleotide-bd_a/b_plait_sf"/>
</dbReference>
<feature type="compositionally biased region" description="Basic and acidic residues" evidence="11">
    <location>
        <begin position="183"/>
        <end position="193"/>
    </location>
</feature>
<evidence type="ECO:0000313" key="15">
    <source>
        <dbReference type="EMBL" id="CAI9180325.1"/>
    </source>
</evidence>
<evidence type="ECO:0000256" key="4">
    <source>
        <dbReference type="ARBA" id="ARBA00022884"/>
    </source>
</evidence>
<evidence type="ECO:0000313" key="14">
    <source>
        <dbReference type="EMBL" id="CAI9180320.1"/>
    </source>
</evidence>
<dbReference type="EMBL" id="OX460343">
    <property type="protein sequence ID" value="CAI9180320.1"/>
    <property type="molecule type" value="Genomic_DNA"/>
</dbReference>
<keyword evidence="4 10" id="KW-0694">RNA-binding</keyword>
<dbReference type="Pfam" id="PF00076">
    <property type="entry name" value="RRM_1"/>
    <property type="match status" value="1"/>
</dbReference>
<feature type="domain" description="RRM" evidence="12">
    <location>
        <begin position="14"/>
        <end position="92"/>
    </location>
</feature>
<protein>
    <recommendedName>
        <fullName evidence="2">Serine/arginine-rich splicing factor 2</fullName>
    </recommendedName>
    <alternativeName>
        <fullName evidence="9">Splicing component, 35 kDa</fullName>
    </alternativeName>
    <alternativeName>
        <fullName evidence="8">Splicing factor SC35</fullName>
    </alternativeName>
    <alternativeName>
        <fullName evidence="7">Splicing factor, arginine/serine-rich 2</fullName>
    </alternativeName>
</protein>